<evidence type="ECO:0000313" key="7">
    <source>
        <dbReference type="Proteomes" id="UP000006764"/>
    </source>
</evidence>
<evidence type="ECO:0000256" key="4">
    <source>
        <dbReference type="PROSITE-ProRule" id="PRU00335"/>
    </source>
</evidence>
<dbReference type="Pfam" id="PF00440">
    <property type="entry name" value="TetR_N"/>
    <property type="match status" value="1"/>
</dbReference>
<keyword evidence="2 4" id="KW-0238">DNA-binding</keyword>
<dbReference type="EMBL" id="CP004387">
    <property type="protein sequence ID" value="AJD49981.1"/>
    <property type="molecule type" value="Genomic_DNA"/>
</dbReference>
<evidence type="ECO:0000256" key="2">
    <source>
        <dbReference type="ARBA" id="ARBA00023125"/>
    </source>
</evidence>
<dbReference type="InterPro" id="IPR036271">
    <property type="entry name" value="Tet_transcr_reg_TetR-rel_C_sf"/>
</dbReference>
<dbReference type="AlphaFoldDB" id="A0A0B4XS32"/>
<dbReference type="STRING" id="391936.S7S_17845"/>
<keyword evidence="7" id="KW-1185">Reference proteome</keyword>
<feature type="DNA-binding region" description="H-T-H motif" evidence="4">
    <location>
        <begin position="35"/>
        <end position="54"/>
    </location>
</feature>
<dbReference type="GO" id="GO:0003700">
    <property type="term" value="F:DNA-binding transcription factor activity"/>
    <property type="evidence" value="ECO:0007669"/>
    <property type="project" value="TreeGrafter"/>
</dbReference>
<dbReference type="InterPro" id="IPR009057">
    <property type="entry name" value="Homeodomain-like_sf"/>
</dbReference>
<name>A0A0B4XS32_9GAMM</name>
<protein>
    <submittedName>
        <fullName evidence="6">AcrR family transcriptional regulator</fullName>
    </submittedName>
</protein>
<proteinExistence type="predicted"/>
<dbReference type="SUPFAM" id="SSF48498">
    <property type="entry name" value="Tetracyclin repressor-like, C-terminal domain"/>
    <property type="match status" value="1"/>
</dbReference>
<sequence>MGTRERRLRELAEREQRFLDSAREQISEHGLLSLQMAKVARACDYATGTLYQHFASKEDLLLSICADQAEKRVESMARAARWDAPSRDRMIALVVADVLFAQRHPDHFRLAQYVTTEVIWRAASQKRRDAVLEAHGPIGELVSQVVQDAVDAGDVASFNLRPLEIAIGPWALSEGMHNLVHAEGVLDFYDLRDPYRLLLRHSHIHLNGLHWQPLSDPFDDEALTAQISHICATLFDDLCPEGTGYRYCSPH</sequence>
<dbReference type="OrthoDB" id="63332at2"/>
<accession>A0A0B4XS32</accession>
<dbReference type="SUPFAM" id="SSF46689">
    <property type="entry name" value="Homeodomain-like"/>
    <property type="match status" value="1"/>
</dbReference>
<dbReference type="PANTHER" id="PTHR30055">
    <property type="entry name" value="HTH-TYPE TRANSCRIPTIONAL REGULATOR RUTR"/>
    <property type="match status" value="1"/>
</dbReference>
<dbReference type="RefSeq" id="WP_008734678.1">
    <property type="nucleotide sequence ID" value="NZ_CP004387.1"/>
</dbReference>
<dbReference type="Proteomes" id="UP000006764">
    <property type="component" value="Chromosome"/>
</dbReference>
<dbReference type="PANTHER" id="PTHR30055:SF234">
    <property type="entry name" value="HTH-TYPE TRANSCRIPTIONAL REGULATOR BETI"/>
    <property type="match status" value="1"/>
</dbReference>
<dbReference type="GO" id="GO:0000976">
    <property type="term" value="F:transcription cis-regulatory region binding"/>
    <property type="evidence" value="ECO:0007669"/>
    <property type="project" value="TreeGrafter"/>
</dbReference>
<dbReference type="Gene3D" id="1.10.357.10">
    <property type="entry name" value="Tetracycline Repressor, domain 2"/>
    <property type="match status" value="1"/>
</dbReference>
<keyword evidence="3" id="KW-0804">Transcription</keyword>
<evidence type="ECO:0000259" key="5">
    <source>
        <dbReference type="PROSITE" id="PS50977"/>
    </source>
</evidence>
<dbReference type="PRINTS" id="PR00455">
    <property type="entry name" value="HTHTETR"/>
</dbReference>
<organism evidence="6 7">
    <name type="scientific">Isoalcanivorax pacificus W11-5</name>
    <dbReference type="NCBI Taxonomy" id="391936"/>
    <lineage>
        <taxon>Bacteria</taxon>
        <taxon>Pseudomonadati</taxon>
        <taxon>Pseudomonadota</taxon>
        <taxon>Gammaproteobacteria</taxon>
        <taxon>Oceanospirillales</taxon>
        <taxon>Alcanivoracaceae</taxon>
        <taxon>Isoalcanivorax</taxon>
    </lineage>
</organism>
<dbReference type="PROSITE" id="PS50977">
    <property type="entry name" value="HTH_TETR_2"/>
    <property type="match status" value="1"/>
</dbReference>
<evidence type="ECO:0000256" key="3">
    <source>
        <dbReference type="ARBA" id="ARBA00023163"/>
    </source>
</evidence>
<dbReference type="InterPro" id="IPR001647">
    <property type="entry name" value="HTH_TetR"/>
</dbReference>
<dbReference type="KEGG" id="apac:S7S_17845"/>
<gene>
    <name evidence="6" type="ORF">S7S_17845</name>
</gene>
<reference evidence="6 7" key="1">
    <citation type="journal article" date="2012" name="J. Bacteriol.">
        <title>Genome sequence of an alkane-degrading bacterium, Alcanivorax pacificus type strain W11-5, isolated from deep sea sediment.</title>
        <authorList>
            <person name="Lai Q."/>
            <person name="Shao Z."/>
        </authorList>
    </citation>
    <scope>NUCLEOTIDE SEQUENCE [LARGE SCALE GENOMIC DNA]</scope>
    <source>
        <strain evidence="6 7">W11-5</strain>
    </source>
</reference>
<feature type="domain" description="HTH tetR-type" evidence="5">
    <location>
        <begin position="12"/>
        <end position="72"/>
    </location>
</feature>
<dbReference type="InterPro" id="IPR050109">
    <property type="entry name" value="HTH-type_TetR-like_transc_reg"/>
</dbReference>
<evidence type="ECO:0000256" key="1">
    <source>
        <dbReference type="ARBA" id="ARBA00023015"/>
    </source>
</evidence>
<dbReference type="Gene3D" id="1.10.10.60">
    <property type="entry name" value="Homeodomain-like"/>
    <property type="match status" value="1"/>
</dbReference>
<dbReference type="HOGENOM" id="CLU_075824_0_0_6"/>
<keyword evidence="1" id="KW-0805">Transcription regulation</keyword>
<evidence type="ECO:0000313" key="6">
    <source>
        <dbReference type="EMBL" id="AJD49981.1"/>
    </source>
</evidence>